<dbReference type="CDD" id="cd12148">
    <property type="entry name" value="fungal_TF_MHR"/>
    <property type="match status" value="1"/>
</dbReference>
<keyword evidence="8" id="KW-0812">Transmembrane</keyword>
<feature type="compositionally biased region" description="Low complexity" evidence="7">
    <location>
        <begin position="7"/>
        <end position="23"/>
    </location>
</feature>
<evidence type="ECO:0000259" key="9">
    <source>
        <dbReference type="PROSITE" id="PS50048"/>
    </source>
</evidence>
<dbReference type="GO" id="GO:0003677">
    <property type="term" value="F:DNA binding"/>
    <property type="evidence" value="ECO:0007669"/>
    <property type="project" value="UniProtKB-KW"/>
</dbReference>
<dbReference type="SMART" id="SM00066">
    <property type="entry name" value="GAL4"/>
    <property type="match status" value="1"/>
</dbReference>
<keyword evidence="3" id="KW-0805">Transcription regulation</keyword>
<keyword evidence="5" id="KW-0804">Transcription</keyword>
<dbReference type="InterPro" id="IPR052073">
    <property type="entry name" value="Amide_Lactam_Regulators"/>
</dbReference>
<dbReference type="InterPro" id="IPR036864">
    <property type="entry name" value="Zn2-C6_fun-type_DNA-bd_sf"/>
</dbReference>
<evidence type="ECO:0000313" key="11">
    <source>
        <dbReference type="Proteomes" id="UP000249619"/>
    </source>
</evidence>
<dbReference type="SMART" id="SM00906">
    <property type="entry name" value="Fungal_trans"/>
    <property type="match status" value="1"/>
</dbReference>
<organism evidence="10 11">
    <name type="scientific">Stemphylium lycopersici</name>
    <name type="common">Tomato gray leaf spot disease fungus</name>
    <name type="synonym">Thyrospora lycopersici</name>
    <dbReference type="NCBI Taxonomy" id="183478"/>
    <lineage>
        <taxon>Eukaryota</taxon>
        <taxon>Fungi</taxon>
        <taxon>Dikarya</taxon>
        <taxon>Ascomycota</taxon>
        <taxon>Pezizomycotina</taxon>
        <taxon>Dothideomycetes</taxon>
        <taxon>Pleosporomycetidae</taxon>
        <taxon>Pleosporales</taxon>
        <taxon>Pleosporineae</taxon>
        <taxon>Pleosporaceae</taxon>
        <taxon>Stemphylium</taxon>
    </lineage>
</organism>
<comment type="caution">
    <text evidence="10">The sequence shown here is derived from an EMBL/GenBank/DDBJ whole genome shotgun (WGS) entry which is preliminary data.</text>
</comment>
<feature type="region of interest" description="Disordered" evidence="7">
    <location>
        <begin position="671"/>
        <end position="691"/>
    </location>
</feature>
<reference evidence="11" key="1">
    <citation type="submission" date="2018-05" db="EMBL/GenBank/DDBJ databases">
        <title>Draft genome sequence of Stemphylium lycopersici strain CIDEFI 213.</title>
        <authorList>
            <person name="Medina R."/>
            <person name="Franco M.E.E."/>
            <person name="Lucentini C.G."/>
            <person name="Saparrat M.C.N."/>
            <person name="Balatti P.A."/>
        </authorList>
    </citation>
    <scope>NUCLEOTIDE SEQUENCE [LARGE SCALE GENOMIC DNA]</scope>
    <source>
        <strain evidence="11">CIDEFI 213</strain>
    </source>
</reference>
<dbReference type="InterPro" id="IPR007219">
    <property type="entry name" value="XnlR_reg_dom"/>
</dbReference>
<dbReference type="PANTHER" id="PTHR47171:SF1">
    <property type="entry name" value="ZN(II)2CYS6 TRANSCRIPTION FACTOR (EUROFUNG)"/>
    <property type="match status" value="1"/>
</dbReference>
<evidence type="ECO:0000256" key="3">
    <source>
        <dbReference type="ARBA" id="ARBA00023015"/>
    </source>
</evidence>
<keyword evidence="4" id="KW-0238">DNA-binding</keyword>
<feature type="region of interest" description="Disordered" evidence="7">
    <location>
        <begin position="39"/>
        <end position="181"/>
    </location>
</feature>
<feature type="domain" description="Zn(2)-C6 fungal-type" evidence="9">
    <location>
        <begin position="31"/>
        <end position="64"/>
    </location>
</feature>
<feature type="region of interest" description="Disordered" evidence="7">
    <location>
        <begin position="1"/>
        <end position="23"/>
    </location>
</feature>
<dbReference type="PROSITE" id="PS00463">
    <property type="entry name" value="ZN2_CY6_FUNGAL_1"/>
    <property type="match status" value="1"/>
</dbReference>
<protein>
    <submittedName>
        <fullName evidence="10">Transcriptional regulatory protein amdr</fullName>
    </submittedName>
</protein>
<dbReference type="GO" id="GO:0000981">
    <property type="term" value="F:DNA-binding transcription factor activity, RNA polymerase II-specific"/>
    <property type="evidence" value="ECO:0007669"/>
    <property type="project" value="InterPro"/>
</dbReference>
<evidence type="ECO:0000256" key="1">
    <source>
        <dbReference type="ARBA" id="ARBA00022723"/>
    </source>
</evidence>
<name>A0A364NDD9_STELY</name>
<dbReference type="AlphaFoldDB" id="A0A364NDD9"/>
<keyword evidence="2" id="KW-0862">Zinc</keyword>
<sequence>MTEQPRTARTQSRASARSAAAAPVRFRAAKACRRCHEKRVKCDASERGTPCSRCTQRQEPECVLIQSRRGVYPRKPRRQPLPSTTDNRTVASPNDAPNTPGATNAHSSAAAEAAQSSSGGQEPTASFSNGPSLRRRRSSPLQHQPNVAPAHPSPHPRTQSDLPPIYDPPSGGTTGSNGSSYREVSWATTLGCVLERHHGREGLLNKYSITYVGESFPLGIVLKDLSGGSGNPPLHHPGPPCVADDNAESPGLSHPPGIRPEEIAYLEAKEAFTAPSQEVLDLFVDVFFERVFPLYPIVNPHEFLRQHKTRSIPWMLLHALCFICVTFCPAWVLRQAGYDNRTHARSLFHNKAKALFDVGYEGNKVVVLQVAILMSFWGGGPGDHWNFYTWICTGVTMAEAIGFHRSMARANIDPQDRSLIKRLWWILVIRDTTCAIVVGRPFRINLDHSDMDPLTEEDFFYDTTLSPNITNTPQAQCSGFYQIHASKLSLILRDIIAARFYPRKENALTTSYLHQMLIEWRNELPAVLKWTDNASVHCNVFIYTLCILYNHNIILTYINRPVDPLMTSPEEISAQGSLAEEMLTNAAHQIASNSCSIVTDDEGLLPPHELFHGLFIASVVFYMQTKSRDPMTARLGLSGLTNCKMALYATRETWDASPWISQLFDKVLRIPNDDSRPPAEENDNNNMGQEVPIGPLDISSFDLNGFSMPGYDGWSNHLFLGNLFDSSLNPTNSMDPGLSQ</sequence>
<dbReference type="Pfam" id="PF04082">
    <property type="entry name" value="Fungal_trans"/>
    <property type="match status" value="1"/>
</dbReference>
<keyword evidence="11" id="KW-1185">Reference proteome</keyword>
<keyword evidence="8" id="KW-0472">Membrane</keyword>
<dbReference type="Proteomes" id="UP000249619">
    <property type="component" value="Unassembled WGS sequence"/>
</dbReference>
<evidence type="ECO:0000256" key="8">
    <source>
        <dbReference type="SAM" id="Phobius"/>
    </source>
</evidence>
<dbReference type="EMBL" id="QGDH01000013">
    <property type="protein sequence ID" value="RAR15324.1"/>
    <property type="molecule type" value="Genomic_DNA"/>
</dbReference>
<feature type="transmembrane region" description="Helical" evidence="8">
    <location>
        <begin position="312"/>
        <end position="333"/>
    </location>
</feature>
<dbReference type="GO" id="GO:0008270">
    <property type="term" value="F:zinc ion binding"/>
    <property type="evidence" value="ECO:0007669"/>
    <property type="project" value="InterPro"/>
</dbReference>
<evidence type="ECO:0000313" key="10">
    <source>
        <dbReference type="EMBL" id="RAR15324.1"/>
    </source>
</evidence>
<proteinExistence type="predicted"/>
<evidence type="ECO:0000256" key="4">
    <source>
        <dbReference type="ARBA" id="ARBA00023125"/>
    </source>
</evidence>
<dbReference type="InterPro" id="IPR001138">
    <property type="entry name" value="Zn2Cys6_DnaBD"/>
</dbReference>
<keyword evidence="1" id="KW-0479">Metal-binding</keyword>
<feature type="compositionally biased region" description="Low complexity" evidence="7">
    <location>
        <begin position="107"/>
        <end position="122"/>
    </location>
</feature>
<dbReference type="GO" id="GO:0006351">
    <property type="term" value="P:DNA-templated transcription"/>
    <property type="evidence" value="ECO:0007669"/>
    <property type="project" value="InterPro"/>
</dbReference>
<keyword evidence="8" id="KW-1133">Transmembrane helix</keyword>
<evidence type="ECO:0000256" key="5">
    <source>
        <dbReference type="ARBA" id="ARBA00023163"/>
    </source>
</evidence>
<dbReference type="PROSITE" id="PS50048">
    <property type="entry name" value="ZN2_CY6_FUNGAL_2"/>
    <property type="match status" value="1"/>
</dbReference>
<evidence type="ECO:0000256" key="2">
    <source>
        <dbReference type="ARBA" id="ARBA00022833"/>
    </source>
</evidence>
<accession>A0A364NDD9</accession>
<dbReference type="SUPFAM" id="SSF57701">
    <property type="entry name" value="Zn2/Cys6 DNA-binding domain"/>
    <property type="match status" value="1"/>
</dbReference>
<evidence type="ECO:0000256" key="6">
    <source>
        <dbReference type="ARBA" id="ARBA00023242"/>
    </source>
</evidence>
<dbReference type="Gene3D" id="4.10.240.10">
    <property type="entry name" value="Zn(2)-C6 fungal-type DNA-binding domain"/>
    <property type="match status" value="1"/>
</dbReference>
<dbReference type="Pfam" id="PF00172">
    <property type="entry name" value="Zn_clus"/>
    <property type="match status" value="1"/>
</dbReference>
<keyword evidence="6" id="KW-0539">Nucleus</keyword>
<dbReference type="PANTHER" id="PTHR47171">
    <property type="entry name" value="FARA-RELATED"/>
    <property type="match status" value="1"/>
</dbReference>
<feature type="compositionally biased region" description="Polar residues" evidence="7">
    <location>
        <begin position="81"/>
        <end position="106"/>
    </location>
</feature>
<gene>
    <name evidence="10" type="ORF">DDE83_001358</name>
</gene>
<evidence type="ECO:0000256" key="7">
    <source>
        <dbReference type="SAM" id="MobiDB-lite"/>
    </source>
</evidence>
<dbReference type="CDD" id="cd00067">
    <property type="entry name" value="GAL4"/>
    <property type="match status" value="1"/>
</dbReference>